<proteinExistence type="predicted"/>
<protein>
    <submittedName>
        <fullName evidence="1">Uncharacterized protein</fullName>
    </submittedName>
</protein>
<sequence>MVNSDESPMHLAKLLGLRTSPISGSDRHGWKYALEILKAQEPYSCISESVMLFKSNVRRATLLKLLSVQNFELDRNLESITQMMIPALELLLDFESNVEVLDLTGLISYCPNNLRYTLLKLAISHVSQRTTNLLSLSILKEGCVRYIMPTMDVINEQFIEAFGKMEHLQMLRIEELYINLNDLMRVCRTLLNLRFISVNISEKDFNMPTSEELRVHLQLLKAFFFRSNVPIEQHLEFTNMCRMHLSNLQIVEDFASVFCTQIQFRYAPHMEQVRNLRHLWLDLHYEQIVEDVHLMFPHVTHLRIEGSDSSTAWQVKPLLQFSEIESLHLRHVPPEVLLQFLTTYGPTLHSLYLGNCICCHELSLDRIFKFCPNLERVGLVDIEGAVIPMNKFNPLKEVVVKSDAISDILIAPNLEKVIILIEESGNEDDMKKLTDLISGKKTLRKLKTLLVLMNCFSINEVEKPFFLALADFITTAARVLPQLAEIQFRINPMCDYTILAESMMSWRFTNDEIAGVNTFFENGDKDDDELQWFVNDDLFETLEKFRAFYGSISIEKNHEHAPFYM</sequence>
<name>A0A8S1D2G3_9INSE</name>
<dbReference type="InterPro" id="IPR032675">
    <property type="entry name" value="LRR_dom_sf"/>
</dbReference>
<dbReference type="SUPFAM" id="SSF52047">
    <property type="entry name" value="RNI-like"/>
    <property type="match status" value="1"/>
</dbReference>
<dbReference type="AlphaFoldDB" id="A0A8S1D2G3"/>
<dbReference type="EMBL" id="CADEPI010000097">
    <property type="protein sequence ID" value="CAB3374337.1"/>
    <property type="molecule type" value="Genomic_DNA"/>
</dbReference>
<accession>A0A8S1D2G3</accession>
<comment type="caution">
    <text evidence="1">The sequence shown here is derived from an EMBL/GenBank/DDBJ whole genome shotgun (WGS) entry which is preliminary data.</text>
</comment>
<evidence type="ECO:0000313" key="1">
    <source>
        <dbReference type="EMBL" id="CAB3374337.1"/>
    </source>
</evidence>
<evidence type="ECO:0000313" key="2">
    <source>
        <dbReference type="Proteomes" id="UP000494165"/>
    </source>
</evidence>
<keyword evidence="2" id="KW-1185">Reference proteome</keyword>
<organism evidence="1 2">
    <name type="scientific">Cloeon dipterum</name>
    <dbReference type="NCBI Taxonomy" id="197152"/>
    <lineage>
        <taxon>Eukaryota</taxon>
        <taxon>Metazoa</taxon>
        <taxon>Ecdysozoa</taxon>
        <taxon>Arthropoda</taxon>
        <taxon>Hexapoda</taxon>
        <taxon>Insecta</taxon>
        <taxon>Pterygota</taxon>
        <taxon>Palaeoptera</taxon>
        <taxon>Ephemeroptera</taxon>
        <taxon>Pisciforma</taxon>
        <taxon>Baetidae</taxon>
        <taxon>Cloeon</taxon>
    </lineage>
</organism>
<reference evidence="1 2" key="1">
    <citation type="submission" date="2020-04" db="EMBL/GenBank/DDBJ databases">
        <authorList>
            <person name="Alioto T."/>
            <person name="Alioto T."/>
            <person name="Gomez Garrido J."/>
        </authorList>
    </citation>
    <scope>NUCLEOTIDE SEQUENCE [LARGE SCALE GENOMIC DNA]</scope>
</reference>
<dbReference type="Gene3D" id="3.80.10.10">
    <property type="entry name" value="Ribonuclease Inhibitor"/>
    <property type="match status" value="1"/>
</dbReference>
<gene>
    <name evidence="1" type="ORF">CLODIP_2_CD02983</name>
</gene>
<dbReference type="Proteomes" id="UP000494165">
    <property type="component" value="Unassembled WGS sequence"/>
</dbReference>